<sequence length="260" mass="29951">MRAYKAARATHARMDHDWETRRCAAVRPVRERAMTDVRPDAPETAPDLPESKLTATKQKWAREGRFLTGRVARTGEDRLPPGQHLVKDWPVLDLGLQPEVPLNAWALDVDGLVAHPAHWDWSAFKAQPQSDLVTDIHCVTTWSRYDNRWDGLLTRDLMAMVEPLPSARFVVMHSYDGYTTNVPIEDFAAEDALLAHSWEGQPLTRAHGGPVRVVIPHLYFWKSAKWVKRIEFIPADRLGFWEVRGYHERGDPWTEQRYSE</sequence>
<dbReference type="KEGG" id="azc:AZC_1525"/>
<organism evidence="2 3">
    <name type="scientific">Azorhizobium caulinodans (strain ATCC 43989 / DSM 5975 / JCM 20966 / LMG 6465 / NBRC 14845 / NCIMB 13405 / ORS 571)</name>
    <dbReference type="NCBI Taxonomy" id="438753"/>
    <lineage>
        <taxon>Bacteria</taxon>
        <taxon>Pseudomonadati</taxon>
        <taxon>Pseudomonadota</taxon>
        <taxon>Alphaproteobacteria</taxon>
        <taxon>Hyphomicrobiales</taxon>
        <taxon>Xanthobacteraceae</taxon>
        <taxon>Azorhizobium</taxon>
    </lineage>
</organism>
<reference evidence="3" key="2">
    <citation type="submission" date="2007-04" db="EMBL/GenBank/DDBJ databases">
        <title>Complete genome sequence of the nitrogen-fixing bacterium Azorhizobium caulinodans ORS571.</title>
        <authorList>
            <person name="Lee K.B."/>
            <person name="Backer P.D."/>
            <person name="Aono T."/>
            <person name="Liu C.T."/>
            <person name="Suzuki S."/>
            <person name="Suzuki T."/>
            <person name="Kaneko T."/>
            <person name="Yamada M."/>
            <person name="Tabata S."/>
            <person name="Kupfer D.M."/>
            <person name="Najar F.Z."/>
            <person name="Wiley G.B."/>
            <person name="Roe B."/>
            <person name="Binnewies T."/>
            <person name="Ussery D."/>
            <person name="Vereecke D."/>
            <person name="Gevers D."/>
            <person name="Holsters M."/>
            <person name="Oyaizu H."/>
        </authorList>
    </citation>
    <scope>NUCLEOTIDE SEQUENCE [LARGE SCALE GENOMIC DNA]</scope>
    <source>
        <strain evidence="3">ATCC 43989 / DSM 5975 / JCM 20966 / LMG 6465 / NBRC 14845 / NCIMB 13405 / ORS 571</strain>
    </source>
</reference>
<feature type="domain" description="Oxidoreductase molybdopterin-binding" evidence="1">
    <location>
        <begin position="100"/>
        <end position="241"/>
    </location>
</feature>
<dbReference type="Gene3D" id="3.90.420.10">
    <property type="entry name" value="Oxidoreductase, molybdopterin-binding domain"/>
    <property type="match status" value="1"/>
</dbReference>
<dbReference type="Proteomes" id="UP000000270">
    <property type="component" value="Chromosome"/>
</dbReference>
<dbReference type="InterPro" id="IPR000572">
    <property type="entry name" value="OxRdtase_Mopterin-bd_dom"/>
</dbReference>
<protein>
    <submittedName>
        <fullName evidence="2">Oxidoreductase</fullName>
    </submittedName>
</protein>
<evidence type="ECO:0000313" key="3">
    <source>
        <dbReference type="Proteomes" id="UP000000270"/>
    </source>
</evidence>
<reference evidence="2 3" key="1">
    <citation type="journal article" date="2007" name="Appl. Environ. Microbiol.">
        <title>Rhizobial factors required for stem nodule maturation and maintenance in Sesbania rostrata-Azorhizobium caulinodans ORS571 symbiosis.</title>
        <authorList>
            <person name="Suzuki S."/>
            <person name="Aono T."/>
            <person name="Lee KB."/>
            <person name="Suzuki T."/>
            <person name="Liu CT."/>
            <person name="Miwa H."/>
            <person name="Wakao S."/>
            <person name="Iki T."/>
            <person name="Oyaizu H."/>
        </authorList>
    </citation>
    <scope>NUCLEOTIDE SEQUENCE [LARGE SCALE GENOMIC DNA]</scope>
    <source>
        <strain evidence="3">ATCC 43989 / DSM 5975 / JCM 20966 / LMG 6465 / NBRC 14845 / NCIMB 13405 / ORS 571</strain>
    </source>
</reference>
<proteinExistence type="predicted"/>
<gene>
    <name evidence="2" type="ordered locus">AZC_1525</name>
</gene>
<dbReference type="EMBL" id="AP009384">
    <property type="protein sequence ID" value="BAF87523.1"/>
    <property type="molecule type" value="Genomic_DNA"/>
</dbReference>
<keyword evidence="3" id="KW-1185">Reference proteome</keyword>
<dbReference type="AlphaFoldDB" id="A8HXP6"/>
<accession>A8HXP6</accession>
<dbReference type="PANTHER" id="PTHR43032:SF4">
    <property type="entry name" value="OXIDOREDUCTASE MOLYBDOPTERIN-BINDING DOMAIN-CONTAINING PROTEIN"/>
    <property type="match status" value="1"/>
</dbReference>
<dbReference type="STRING" id="438753.AZC_1525"/>
<reference evidence="2 3" key="6">
    <citation type="journal article" date="2011" name="Appl. Environ. Microbiol.">
        <title>Involvement of the azorhizobial chromosome partition gene (parA) in the onset of bacteroid differentiation during Sesbania rostrata stem nodule development.</title>
        <authorList>
            <person name="Liu CT."/>
            <person name="Lee KB."/>
            <person name="Wang YS."/>
            <person name="Peng MH."/>
            <person name="Lee KT."/>
            <person name="Suzuki S."/>
            <person name="Suzuki T."/>
            <person name="Oyaizu H."/>
        </authorList>
    </citation>
    <scope>NUCLEOTIDE SEQUENCE [LARGE SCALE GENOMIC DNA]</scope>
    <source>
        <strain evidence="3">ATCC 43989 / DSM 5975 / JCM 20966 / LMG 6465 / NBRC 14845 / NCIMB 13405 / ORS 571</strain>
    </source>
</reference>
<reference evidence="2 3" key="4">
    <citation type="journal article" date="2009" name="Appl. Environ. Microbiol.">
        <title>Comparative genome-wide transcriptional profiling of Azorhizobium caulinodans ORS571 grown under free-living and symbiotic conditions.</title>
        <authorList>
            <person name="Tsukada S."/>
            <person name="Aono T."/>
            <person name="Akiba N."/>
            <person name="Lee KB."/>
            <person name="Liu CT."/>
            <person name="Toyazaki H."/>
            <person name="Oyaizu H."/>
        </authorList>
    </citation>
    <scope>NUCLEOTIDE SEQUENCE [LARGE SCALE GENOMIC DNA]</scope>
    <source>
        <strain evidence="3">ATCC 43989 / DSM 5975 / JCM 20966 / LMG 6465 / NBRC 14845 / NCIMB 13405 / ORS 571</strain>
    </source>
</reference>
<dbReference type="PANTHER" id="PTHR43032">
    <property type="entry name" value="PROTEIN-METHIONINE-SULFOXIDE REDUCTASE"/>
    <property type="match status" value="1"/>
</dbReference>
<dbReference type="eggNOG" id="COG2041">
    <property type="taxonomic scope" value="Bacteria"/>
</dbReference>
<reference evidence="2 3" key="3">
    <citation type="journal article" date="2008" name="BMC Genomics">
        <title>The genome of the versatile nitrogen fixer Azorhizobium caulinodans ORS571.</title>
        <authorList>
            <person name="Lee KB."/>
            <person name="Backer P.D."/>
            <person name="Aono T."/>
            <person name="Liu CT."/>
            <person name="Suzuki S."/>
            <person name="Suzuki T."/>
            <person name="Kaneko T."/>
            <person name="Yamada M."/>
            <person name="Tabata S."/>
            <person name="Kupfer D.M."/>
            <person name="Najar F.Z."/>
            <person name="Wiley G.B."/>
            <person name="Roe B."/>
            <person name="Binnewies T.T."/>
            <person name="Ussery D.W."/>
            <person name="D'Haeze W."/>
            <person name="Herder J.D."/>
            <person name="Gevers D."/>
            <person name="Vereecke D."/>
            <person name="Holsters M."/>
            <person name="Oyaizu H."/>
        </authorList>
    </citation>
    <scope>NUCLEOTIDE SEQUENCE [LARGE SCALE GENOMIC DNA]</scope>
    <source>
        <strain evidence="3">ATCC 43989 / DSM 5975 / JCM 20966 / LMG 6465 / NBRC 14845 / NCIMB 13405 / ORS 571</strain>
    </source>
</reference>
<dbReference type="InterPro" id="IPR036374">
    <property type="entry name" value="OxRdtase_Mopterin-bd_sf"/>
</dbReference>
<dbReference type="SUPFAM" id="SSF56524">
    <property type="entry name" value="Oxidoreductase molybdopterin-binding domain"/>
    <property type="match status" value="1"/>
</dbReference>
<dbReference type="HOGENOM" id="CLU_094953_0_0_5"/>
<reference evidence="2 3" key="5">
    <citation type="journal article" date="2010" name="Appl. Environ. Microbiol.">
        <title>phrR-like gene praR of Azorhizobium caulinodans ORS571 is essential for symbiosis with Sesbania rostrata and is involved in expression of reb genes.</title>
        <authorList>
            <person name="Akiba N."/>
            <person name="Aono T."/>
            <person name="Toyazaki H."/>
            <person name="Sato S."/>
            <person name="Oyaizu H."/>
        </authorList>
    </citation>
    <scope>NUCLEOTIDE SEQUENCE [LARGE SCALE GENOMIC DNA]</scope>
    <source>
        <strain evidence="3">ATCC 43989 / DSM 5975 / JCM 20966 / LMG 6465 / NBRC 14845 / NCIMB 13405 / ORS 571</strain>
    </source>
</reference>
<evidence type="ECO:0000259" key="1">
    <source>
        <dbReference type="Pfam" id="PF00174"/>
    </source>
</evidence>
<name>A8HXP6_AZOC5</name>
<dbReference type="Pfam" id="PF00174">
    <property type="entry name" value="Oxidored_molyb"/>
    <property type="match status" value="1"/>
</dbReference>
<dbReference type="CDD" id="cd02109">
    <property type="entry name" value="arch_bact_SO_family_Moco"/>
    <property type="match status" value="1"/>
</dbReference>
<evidence type="ECO:0000313" key="2">
    <source>
        <dbReference type="EMBL" id="BAF87523.1"/>
    </source>
</evidence>